<evidence type="ECO:0000313" key="4">
    <source>
        <dbReference type="Proteomes" id="UP000065807"/>
    </source>
</evidence>
<dbReference type="Proteomes" id="UP000065807">
    <property type="component" value="Chromosome"/>
</dbReference>
<gene>
    <name evidence="3" type="ORF">LIP_2301</name>
</gene>
<dbReference type="GO" id="GO:0003677">
    <property type="term" value="F:DNA binding"/>
    <property type="evidence" value="ECO:0007669"/>
    <property type="project" value="InterPro"/>
</dbReference>
<dbReference type="GO" id="GO:0000150">
    <property type="term" value="F:DNA strand exchange activity"/>
    <property type="evidence" value="ECO:0007669"/>
    <property type="project" value="InterPro"/>
</dbReference>
<dbReference type="KEGG" id="lpil:LIP_2301"/>
<accession>A0A0K2SMA4</accession>
<keyword evidence="4" id="KW-1185">Reference proteome</keyword>
<dbReference type="OrthoDB" id="9803188at2"/>
<protein>
    <recommendedName>
        <fullName evidence="2">Tyr recombinase domain-containing protein</fullName>
    </recommendedName>
</protein>
<dbReference type="PROSITE" id="PS51898">
    <property type="entry name" value="TYR_RECOMBINASE"/>
    <property type="match status" value="1"/>
</dbReference>
<evidence type="ECO:0000256" key="1">
    <source>
        <dbReference type="ARBA" id="ARBA00023172"/>
    </source>
</evidence>
<reference evidence="4" key="1">
    <citation type="submission" date="2015-07" db="EMBL/GenBank/DDBJ databases">
        <title>Complete genome sequence and phylogenetic analysis of Limnochorda pilosa.</title>
        <authorList>
            <person name="Watanabe M."/>
            <person name="Kojima H."/>
            <person name="Fukui M."/>
        </authorList>
    </citation>
    <scope>NUCLEOTIDE SEQUENCE [LARGE SCALE GENOMIC DNA]</scope>
    <source>
        <strain evidence="4">HC45</strain>
    </source>
</reference>
<evidence type="ECO:0000313" key="3">
    <source>
        <dbReference type="EMBL" id="BAS28142.1"/>
    </source>
</evidence>
<proteinExistence type="predicted"/>
<sequence length="106" mass="12070">MPLSPRHLRLAIKKLALRAGMDPDVVVKKVRVHALRHGHATHLLLRNVPLKVVAERFGHASTHVTATKQLNEEGYRTRRGGKFYHQTVRQILEVPRYRDLAVDGKA</sequence>
<dbReference type="Pfam" id="PF00589">
    <property type="entry name" value="Phage_integrase"/>
    <property type="match status" value="1"/>
</dbReference>
<evidence type="ECO:0000259" key="2">
    <source>
        <dbReference type="PROSITE" id="PS51898"/>
    </source>
</evidence>
<keyword evidence="1" id="KW-0233">DNA recombination</keyword>
<dbReference type="Gene3D" id="1.10.443.10">
    <property type="entry name" value="Intergrase catalytic core"/>
    <property type="match status" value="1"/>
</dbReference>
<dbReference type="InterPro" id="IPR002104">
    <property type="entry name" value="Integrase_catalytic"/>
</dbReference>
<name>A0A0K2SMA4_LIMPI</name>
<reference evidence="4" key="2">
    <citation type="journal article" date="2016" name="Int. J. Syst. Evol. Microbiol.">
        <title>Complete genome sequence and cell structure of Limnochorda pilosa, a Gram-negative spore-former within the phylum Firmicutes.</title>
        <authorList>
            <person name="Watanabe M."/>
            <person name="Kojima H."/>
            <person name="Fukui M."/>
        </authorList>
    </citation>
    <scope>NUCLEOTIDE SEQUENCE [LARGE SCALE GENOMIC DNA]</scope>
    <source>
        <strain evidence="4">HC45</strain>
    </source>
</reference>
<dbReference type="InterPro" id="IPR013762">
    <property type="entry name" value="Integrase-like_cat_sf"/>
</dbReference>
<dbReference type="GO" id="GO:0015074">
    <property type="term" value="P:DNA integration"/>
    <property type="evidence" value="ECO:0007669"/>
    <property type="project" value="InterPro"/>
</dbReference>
<dbReference type="EMBL" id="AP014924">
    <property type="protein sequence ID" value="BAS28142.1"/>
    <property type="molecule type" value="Genomic_DNA"/>
</dbReference>
<organism evidence="3 4">
    <name type="scientific">Limnochorda pilosa</name>
    <dbReference type="NCBI Taxonomy" id="1555112"/>
    <lineage>
        <taxon>Bacteria</taxon>
        <taxon>Bacillati</taxon>
        <taxon>Bacillota</taxon>
        <taxon>Limnochordia</taxon>
        <taxon>Limnochordales</taxon>
        <taxon>Limnochordaceae</taxon>
        <taxon>Limnochorda</taxon>
    </lineage>
</organism>
<dbReference type="SUPFAM" id="SSF56349">
    <property type="entry name" value="DNA breaking-rejoining enzymes"/>
    <property type="match status" value="1"/>
</dbReference>
<dbReference type="InterPro" id="IPR011010">
    <property type="entry name" value="DNA_brk_join_enz"/>
</dbReference>
<dbReference type="STRING" id="1555112.LIP_2301"/>
<dbReference type="AlphaFoldDB" id="A0A0K2SMA4"/>
<feature type="domain" description="Tyr recombinase" evidence="2">
    <location>
        <begin position="1"/>
        <end position="93"/>
    </location>
</feature>